<dbReference type="InParanoid" id="A0A317XSQ3"/>
<evidence type="ECO:0000313" key="2">
    <source>
        <dbReference type="Proteomes" id="UP000246740"/>
    </source>
</evidence>
<evidence type="ECO:0000313" key="1">
    <source>
        <dbReference type="EMBL" id="PWZ00928.1"/>
    </source>
</evidence>
<gene>
    <name evidence="1" type="ORF">BCV70DRAFT_84899</name>
</gene>
<accession>A0A317XSQ3</accession>
<proteinExistence type="predicted"/>
<dbReference type="AlphaFoldDB" id="A0A317XSQ3"/>
<sequence length="201" mass="22776">MGSVQNCRYGVDCCNVYATVGRRVLQGEAWQQPHGSIGDQYSGNPILLHPPRMTWHDMAKKKTPLEHLMLRCAVVAQTCTTVLGIAPPIPCPLYAQQLGKLRYWCIGRPCPATPPNLPWLKKVHERLRKKIQHQCIVPRILRIHQYIPSTTNVGQAHYFSTHPPTSLFAGRENRVGSDRWLSRSTVYIRPLSRLPSIIALL</sequence>
<keyword evidence="2" id="KW-1185">Reference proteome</keyword>
<dbReference type="Proteomes" id="UP000246740">
    <property type="component" value="Unassembled WGS sequence"/>
</dbReference>
<organism evidence="1 2">
    <name type="scientific">Testicularia cyperi</name>
    <dbReference type="NCBI Taxonomy" id="1882483"/>
    <lineage>
        <taxon>Eukaryota</taxon>
        <taxon>Fungi</taxon>
        <taxon>Dikarya</taxon>
        <taxon>Basidiomycota</taxon>
        <taxon>Ustilaginomycotina</taxon>
        <taxon>Ustilaginomycetes</taxon>
        <taxon>Ustilaginales</taxon>
        <taxon>Anthracoideaceae</taxon>
        <taxon>Testicularia</taxon>
    </lineage>
</organism>
<name>A0A317XSQ3_9BASI</name>
<protein>
    <submittedName>
        <fullName evidence="1">Uncharacterized protein</fullName>
    </submittedName>
</protein>
<dbReference type="EMBL" id="KZ819191">
    <property type="protein sequence ID" value="PWZ00928.1"/>
    <property type="molecule type" value="Genomic_DNA"/>
</dbReference>
<reference evidence="1 2" key="1">
    <citation type="journal article" date="2018" name="Mol. Biol. Evol.">
        <title>Broad Genomic Sampling Reveals a Smut Pathogenic Ancestry of the Fungal Clade Ustilaginomycotina.</title>
        <authorList>
            <person name="Kijpornyongpan T."/>
            <person name="Mondo S.J."/>
            <person name="Barry K."/>
            <person name="Sandor L."/>
            <person name="Lee J."/>
            <person name="Lipzen A."/>
            <person name="Pangilinan J."/>
            <person name="LaButti K."/>
            <person name="Hainaut M."/>
            <person name="Henrissat B."/>
            <person name="Grigoriev I.V."/>
            <person name="Spatafora J.W."/>
            <person name="Aime M.C."/>
        </authorList>
    </citation>
    <scope>NUCLEOTIDE SEQUENCE [LARGE SCALE GENOMIC DNA]</scope>
    <source>
        <strain evidence="1 2">MCA 3645</strain>
    </source>
</reference>